<organism evidence="2 3">
    <name type="scientific">Ceutorhynchus assimilis</name>
    <name type="common">cabbage seed weevil</name>
    <dbReference type="NCBI Taxonomy" id="467358"/>
    <lineage>
        <taxon>Eukaryota</taxon>
        <taxon>Metazoa</taxon>
        <taxon>Ecdysozoa</taxon>
        <taxon>Arthropoda</taxon>
        <taxon>Hexapoda</taxon>
        <taxon>Insecta</taxon>
        <taxon>Pterygota</taxon>
        <taxon>Neoptera</taxon>
        <taxon>Endopterygota</taxon>
        <taxon>Coleoptera</taxon>
        <taxon>Polyphaga</taxon>
        <taxon>Cucujiformia</taxon>
        <taxon>Curculionidae</taxon>
        <taxon>Ceutorhynchinae</taxon>
        <taxon>Ceutorhynchus</taxon>
    </lineage>
</organism>
<reference evidence="2" key="1">
    <citation type="submission" date="2022-01" db="EMBL/GenBank/DDBJ databases">
        <authorList>
            <person name="King R."/>
        </authorList>
    </citation>
    <scope>NUCLEOTIDE SEQUENCE</scope>
</reference>
<protein>
    <submittedName>
        <fullName evidence="2">Uncharacterized protein</fullName>
    </submittedName>
</protein>
<feature type="region of interest" description="Disordered" evidence="1">
    <location>
        <begin position="391"/>
        <end position="424"/>
    </location>
</feature>
<dbReference type="EMBL" id="OU892281">
    <property type="protein sequence ID" value="CAG9768805.1"/>
    <property type="molecule type" value="Genomic_DNA"/>
</dbReference>
<gene>
    <name evidence="2" type="ORF">CEUTPL_LOCUS9327</name>
</gene>
<dbReference type="Proteomes" id="UP001152799">
    <property type="component" value="Chromosome 5"/>
</dbReference>
<keyword evidence="3" id="KW-1185">Reference proteome</keyword>
<sequence>MPVETCLSSLFAIRFDFGVPLEDIFHRDDVHPRLKHLFHTAFASYSEQRSDIEDVLKYGQGTVNDCLMLKDTLVLDEKYDSNLEGNLPGTYFWLIRHFMGLLPLPLFPKFTNGIHFHWNSVANECKMAFKTCDNRERNRLDYDIAQCLDALPIQNGMLINILMKFIRKICMRTVRGHYKFNKNSLITLSKYFCESLFVRPYIPGHLQKSEYQVLLLYLVLRWHKITEHCCSIEPPTNLNEFEVSNKKSAIIETDSNVINPIPYFCNTVSQTETDLISKEIEKNIDNSKNAYTLAYIEEVLEEDCESPTNDGDNTLYQTAYDITFNNILEEEQKKEWKKVVEETMQKVKKVEEAYFYDDYETLKNEEFNHIPSVQSKADSFLSKIRRHSFKKCSTPKDKSPDSENSYVKYPDVCDSDNGSRKSLNSEQKRCNLGIDTTISQKLFEANTSPCSEEDEDSKRTLKDKNLKNMSRQQFFFRGIRWSLQLLRALTPRKSTFRLIESNVKYHRMKRGRSHTI</sequence>
<proteinExistence type="predicted"/>
<evidence type="ECO:0000313" key="2">
    <source>
        <dbReference type="EMBL" id="CAG9768805.1"/>
    </source>
</evidence>
<name>A0A9N9QPT8_9CUCU</name>
<dbReference type="OrthoDB" id="8123889at2759"/>
<accession>A0A9N9QPT8</accession>
<evidence type="ECO:0000313" key="3">
    <source>
        <dbReference type="Proteomes" id="UP001152799"/>
    </source>
</evidence>
<evidence type="ECO:0000256" key="1">
    <source>
        <dbReference type="SAM" id="MobiDB-lite"/>
    </source>
</evidence>
<dbReference type="AlphaFoldDB" id="A0A9N9QPT8"/>